<dbReference type="InterPro" id="IPR003593">
    <property type="entry name" value="AAA+_ATPase"/>
</dbReference>
<gene>
    <name evidence="6" type="ORF">SAMN04487945_1071</name>
</gene>
<dbReference type="InterPro" id="IPR003439">
    <property type="entry name" value="ABC_transporter-like_ATP-bd"/>
</dbReference>
<dbReference type="InterPro" id="IPR027417">
    <property type="entry name" value="P-loop_NTPase"/>
</dbReference>
<dbReference type="STRING" id="355548.SAMN04487945_1071"/>
<reference evidence="6 7" key="1">
    <citation type="submission" date="2016-10" db="EMBL/GenBank/DDBJ databases">
        <authorList>
            <person name="de Groot N.N."/>
        </authorList>
    </citation>
    <scope>NUCLEOTIDE SEQUENCE [LARGE SCALE GENOMIC DNA]</scope>
    <source>
        <strain evidence="6 7">CGMCC 1.5337</strain>
    </source>
</reference>
<dbReference type="PROSITE" id="PS50893">
    <property type="entry name" value="ABC_TRANSPORTER_2"/>
    <property type="match status" value="1"/>
</dbReference>
<dbReference type="SMART" id="SM00382">
    <property type="entry name" value="AAA"/>
    <property type="match status" value="1"/>
</dbReference>
<dbReference type="GO" id="GO:0016887">
    <property type="term" value="F:ATP hydrolysis activity"/>
    <property type="evidence" value="ECO:0007669"/>
    <property type="project" value="InterPro"/>
</dbReference>
<evidence type="ECO:0000259" key="5">
    <source>
        <dbReference type="PROSITE" id="PS50893"/>
    </source>
</evidence>
<sequence length="252" mass="26501">MTDPAIRADGLTKRYGDEVAVDSLDFAVPAGSVYGFLGPNGAGKTTTMRLLTSLTDPTAGSGEVAGVPVTDRAALTPRIGYLPADPPVFDELTGWEQLRHVARLHGLGDDEADARIESLLERFDLLADADRRIESYSTGMTKKVGVVAAMLHDPDVLFLDEPTSGLDPRAARTVRDTVADLAAGDATVFLSTHVLPVVDELADTIGVIDDGVLVAEGDPEDLKSTAREGSAADLETVFMEVTADADAPLPDA</sequence>
<accession>A0A1I0NQH4</accession>
<keyword evidence="3" id="KW-0547">Nucleotide-binding</keyword>
<dbReference type="RefSeq" id="WP_089668326.1">
    <property type="nucleotide sequence ID" value="NZ_FOJA01000001.1"/>
</dbReference>
<protein>
    <submittedName>
        <fullName evidence="6">ABC-2 type transport system ATP-binding protein</fullName>
    </submittedName>
</protein>
<evidence type="ECO:0000313" key="7">
    <source>
        <dbReference type="Proteomes" id="UP000198518"/>
    </source>
</evidence>
<comment type="similarity">
    <text evidence="1">Belongs to the ABC transporter superfamily.</text>
</comment>
<keyword evidence="2" id="KW-0813">Transport</keyword>
<dbReference type="GO" id="GO:0005524">
    <property type="term" value="F:ATP binding"/>
    <property type="evidence" value="ECO:0007669"/>
    <property type="project" value="UniProtKB-KW"/>
</dbReference>
<evidence type="ECO:0000256" key="4">
    <source>
        <dbReference type="ARBA" id="ARBA00022840"/>
    </source>
</evidence>
<dbReference type="Proteomes" id="UP000198518">
    <property type="component" value="Unassembled WGS sequence"/>
</dbReference>
<evidence type="ECO:0000256" key="3">
    <source>
        <dbReference type="ARBA" id="ARBA00022741"/>
    </source>
</evidence>
<dbReference type="AlphaFoldDB" id="A0A1I0NQH4"/>
<dbReference type="SUPFAM" id="SSF52540">
    <property type="entry name" value="P-loop containing nucleoside triphosphate hydrolases"/>
    <property type="match status" value="1"/>
</dbReference>
<dbReference type="Pfam" id="PF00005">
    <property type="entry name" value="ABC_tran"/>
    <property type="match status" value="1"/>
</dbReference>
<evidence type="ECO:0000256" key="1">
    <source>
        <dbReference type="ARBA" id="ARBA00005417"/>
    </source>
</evidence>
<organism evidence="6 7">
    <name type="scientific">Halobacterium jilantaiense</name>
    <dbReference type="NCBI Taxonomy" id="355548"/>
    <lineage>
        <taxon>Archaea</taxon>
        <taxon>Methanobacteriati</taxon>
        <taxon>Methanobacteriota</taxon>
        <taxon>Stenosarchaea group</taxon>
        <taxon>Halobacteria</taxon>
        <taxon>Halobacteriales</taxon>
        <taxon>Halobacteriaceae</taxon>
        <taxon>Halobacterium</taxon>
    </lineage>
</organism>
<feature type="domain" description="ABC transporter" evidence="5">
    <location>
        <begin position="6"/>
        <end position="235"/>
    </location>
</feature>
<dbReference type="OrthoDB" id="87732at2157"/>
<evidence type="ECO:0000313" key="6">
    <source>
        <dbReference type="EMBL" id="SEW03812.1"/>
    </source>
</evidence>
<keyword evidence="4 6" id="KW-0067">ATP-binding</keyword>
<dbReference type="PANTHER" id="PTHR43335">
    <property type="entry name" value="ABC TRANSPORTER, ATP-BINDING PROTEIN"/>
    <property type="match status" value="1"/>
</dbReference>
<dbReference type="EMBL" id="FOJA01000001">
    <property type="protein sequence ID" value="SEW03812.1"/>
    <property type="molecule type" value="Genomic_DNA"/>
</dbReference>
<evidence type="ECO:0000256" key="2">
    <source>
        <dbReference type="ARBA" id="ARBA00022448"/>
    </source>
</evidence>
<dbReference type="Gene3D" id="3.40.50.300">
    <property type="entry name" value="P-loop containing nucleotide triphosphate hydrolases"/>
    <property type="match status" value="1"/>
</dbReference>
<proteinExistence type="inferred from homology"/>
<name>A0A1I0NQH4_9EURY</name>
<keyword evidence="7" id="KW-1185">Reference proteome</keyword>
<dbReference type="PANTHER" id="PTHR43335:SF4">
    <property type="entry name" value="ABC TRANSPORTER, ATP-BINDING PROTEIN"/>
    <property type="match status" value="1"/>
</dbReference>